<evidence type="ECO:0000256" key="3">
    <source>
        <dbReference type="ARBA" id="ARBA00008102"/>
    </source>
</evidence>
<evidence type="ECO:0000256" key="8">
    <source>
        <dbReference type="ARBA" id="ARBA00022927"/>
    </source>
</evidence>
<keyword evidence="9" id="KW-0446">Lipid-binding</keyword>
<dbReference type="InterPro" id="IPR012677">
    <property type="entry name" value="Nucleotide-bd_a/b_plait_sf"/>
</dbReference>
<keyword evidence="14" id="KW-1185">Reference proteome</keyword>
<feature type="compositionally biased region" description="Polar residues" evidence="11">
    <location>
        <begin position="1"/>
        <end position="10"/>
    </location>
</feature>
<dbReference type="Gene3D" id="3.30.70.330">
    <property type="match status" value="2"/>
</dbReference>
<keyword evidence="7 10" id="KW-0694">RNA-binding</keyword>
<organism evidence="13 14">
    <name type="scientific">Coilia grayii</name>
    <name type="common">Gray's grenadier anchovy</name>
    <dbReference type="NCBI Taxonomy" id="363190"/>
    <lineage>
        <taxon>Eukaryota</taxon>
        <taxon>Metazoa</taxon>
        <taxon>Chordata</taxon>
        <taxon>Craniata</taxon>
        <taxon>Vertebrata</taxon>
        <taxon>Euteleostomi</taxon>
        <taxon>Actinopterygii</taxon>
        <taxon>Neopterygii</taxon>
        <taxon>Teleostei</taxon>
        <taxon>Clupei</taxon>
        <taxon>Clupeiformes</taxon>
        <taxon>Clupeoidei</taxon>
        <taxon>Engraulidae</taxon>
        <taxon>Coilinae</taxon>
        <taxon>Coilia</taxon>
    </lineage>
</organism>
<evidence type="ECO:0000256" key="11">
    <source>
        <dbReference type="SAM" id="MobiDB-lite"/>
    </source>
</evidence>
<feature type="region of interest" description="Disordered" evidence="11">
    <location>
        <begin position="1"/>
        <end position="54"/>
    </location>
</feature>
<name>A0ABD1KM14_9TELE</name>
<dbReference type="InterPro" id="IPR035979">
    <property type="entry name" value="RBD_domain_sf"/>
</dbReference>
<evidence type="ECO:0000256" key="2">
    <source>
        <dbReference type="ARBA" id="ARBA00006635"/>
    </source>
</evidence>
<comment type="caution">
    <text evidence="13">The sequence shown here is derived from an EMBL/GenBank/DDBJ whole genome shotgun (WGS) entry which is preliminary data.</text>
</comment>
<dbReference type="PROSITE" id="PS50102">
    <property type="entry name" value="RRM"/>
    <property type="match status" value="2"/>
</dbReference>
<dbReference type="AlphaFoldDB" id="A0ABD1KM14"/>
<evidence type="ECO:0000256" key="6">
    <source>
        <dbReference type="ARBA" id="ARBA00022737"/>
    </source>
</evidence>
<dbReference type="GO" id="GO:0015031">
    <property type="term" value="P:protein transport"/>
    <property type="evidence" value="ECO:0007669"/>
    <property type="project" value="UniProtKB-KW"/>
</dbReference>
<feature type="domain" description="RRM" evidence="12">
    <location>
        <begin position="357"/>
        <end position="447"/>
    </location>
</feature>
<feature type="compositionally biased region" description="Polar residues" evidence="11">
    <location>
        <begin position="341"/>
        <end position="351"/>
    </location>
</feature>
<comment type="similarity">
    <text evidence="2">Belongs to the Musashi family.</text>
</comment>
<dbReference type="FunFam" id="2.70.50.40:FF:000001">
    <property type="entry name" value="protein unc-119 homolog A"/>
    <property type="match status" value="1"/>
</dbReference>
<dbReference type="SMART" id="SM00360">
    <property type="entry name" value="RRM"/>
    <property type="match status" value="2"/>
</dbReference>
<dbReference type="FunFam" id="3.30.70.330:FF:001081">
    <property type="entry name" value="RNA-binding protein Musashi homolog 1"/>
    <property type="match status" value="1"/>
</dbReference>
<feature type="region of interest" description="Disordered" evidence="11">
    <location>
        <begin position="237"/>
        <end position="354"/>
    </location>
</feature>
<keyword evidence="5" id="KW-0963">Cytoplasm</keyword>
<dbReference type="Gene3D" id="2.70.50.40">
    <property type="entry name" value="GMP phosphodiesterase, delta subunit"/>
    <property type="match status" value="1"/>
</dbReference>
<proteinExistence type="inferred from homology"/>
<dbReference type="GO" id="GO:0005737">
    <property type="term" value="C:cytoplasm"/>
    <property type="evidence" value="ECO:0007669"/>
    <property type="project" value="UniProtKB-SubCell"/>
</dbReference>
<gene>
    <name evidence="13" type="ORF">ACEWY4_004560</name>
</gene>
<dbReference type="InterPro" id="IPR000504">
    <property type="entry name" value="RRM_dom"/>
</dbReference>
<evidence type="ECO:0000256" key="10">
    <source>
        <dbReference type="PROSITE-ProRule" id="PRU00176"/>
    </source>
</evidence>
<dbReference type="GO" id="GO:0003723">
    <property type="term" value="F:RNA binding"/>
    <property type="evidence" value="ECO:0007669"/>
    <property type="project" value="UniProtKB-UniRule"/>
</dbReference>
<dbReference type="Proteomes" id="UP001591681">
    <property type="component" value="Unassembled WGS sequence"/>
</dbReference>
<feature type="compositionally biased region" description="Pro residues" evidence="11">
    <location>
        <begin position="310"/>
        <end position="319"/>
    </location>
</feature>
<dbReference type="PANTHER" id="PTHR48032:SF3">
    <property type="entry name" value="RNA-BINDING PROTEIN MUSASHI HOMOLOG 1"/>
    <property type="match status" value="1"/>
</dbReference>
<dbReference type="InterPro" id="IPR014756">
    <property type="entry name" value="Ig_E-set"/>
</dbReference>
<dbReference type="EMBL" id="JBHFQA010000004">
    <property type="protein sequence ID" value="KAL2100166.1"/>
    <property type="molecule type" value="Genomic_DNA"/>
</dbReference>
<dbReference type="InterPro" id="IPR034126">
    <property type="entry name" value="MSI_RRM2"/>
</dbReference>
<evidence type="ECO:0000256" key="1">
    <source>
        <dbReference type="ARBA" id="ARBA00004496"/>
    </source>
</evidence>
<feature type="compositionally biased region" description="Low complexity" evidence="11">
    <location>
        <begin position="264"/>
        <end position="273"/>
    </location>
</feature>
<evidence type="ECO:0000256" key="7">
    <source>
        <dbReference type="ARBA" id="ARBA00022884"/>
    </source>
</evidence>
<evidence type="ECO:0000259" key="12">
    <source>
        <dbReference type="PROSITE" id="PS50102"/>
    </source>
</evidence>
<dbReference type="GO" id="GO:0007399">
    <property type="term" value="P:nervous system development"/>
    <property type="evidence" value="ECO:0007669"/>
    <property type="project" value="UniProtKB-ARBA"/>
</dbReference>
<keyword evidence="8" id="KW-0653">Protein transport</keyword>
<dbReference type="SUPFAM" id="SSF54928">
    <property type="entry name" value="RNA-binding domain, RBD"/>
    <property type="match status" value="2"/>
</dbReference>
<comment type="subcellular location">
    <subcellularLocation>
        <location evidence="1">Cytoplasm</location>
    </subcellularLocation>
</comment>
<dbReference type="Pfam" id="PF05351">
    <property type="entry name" value="GMP_PDE_delta"/>
    <property type="match status" value="1"/>
</dbReference>
<evidence type="ECO:0000256" key="9">
    <source>
        <dbReference type="ARBA" id="ARBA00023121"/>
    </source>
</evidence>
<dbReference type="Pfam" id="PF00076">
    <property type="entry name" value="RRM_1"/>
    <property type="match status" value="2"/>
</dbReference>
<dbReference type="GO" id="GO:0008289">
    <property type="term" value="F:lipid binding"/>
    <property type="evidence" value="ECO:0007669"/>
    <property type="project" value="UniProtKB-KW"/>
</dbReference>
<feature type="compositionally biased region" description="Basic and acidic residues" evidence="11">
    <location>
        <begin position="39"/>
        <end position="54"/>
    </location>
</feature>
<dbReference type="CDD" id="cd12576">
    <property type="entry name" value="RRM1_MSI"/>
    <property type="match status" value="1"/>
</dbReference>
<evidence type="ECO:0000256" key="4">
    <source>
        <dbReference type="ARBA" id="ARBA00022448"/>
    </source>
</evidence>
<feature type="compositionally biased region" description="Polar residues" evidence="11">
    <location>
        <begin position="284"/>
        <end position="297"/>
    </location>
</feature>
<dbReference type="InterPro" id="IPR037036">
    <property type="entry name" value="PDED_dom_sf"/>
</dbReference>
<dbReference type="CDD" id="cd12323">
    <property type="entry name" value="RRM2_MSI"/>
    <property type="match status" value="1"/>
</dbReference>
<dbReference type="SUPFAM" id="SSF81296">
    <property type="entry name" value="E set domains"/>
    <property type="match status" value="1"/>
</dbReference>
<evidence type="ECO:0000256" key="5">
    <source>
        <dbReference type="ARBA" id="ARBA00022490"/>
    </source>
</evidence>
<reference evidence="13 14" key="1">
    <citation type="submission" date="2024-09" db="EMBL/GenBank/DDBJ databases">
        <title>A chromosome-level genome assembly of Gray's grenadier anchovy, Coilia grayii.</title>
        <authorList>
            <person name="Fu Z."/>
        </authorList>
    </citation>
    <scope>NUCLEOTIDE SEQUENCE [LARGE SCALE GENOMIC DNA]</scope>
    <source>
        <strain evidence="13">G4</strain>
        <tissue evidence="13">Muscle</tissue>
    </source>
</reference>
<dbReference type="PANTHER" id="PTHR48032">
    <property type="entry name" value="RNA-BINDING PROTEIN MUSASHI HOMOLOG RBP6"/>
    <property type="match status" value="1"/>
</dbReference>
<feature type="domain" description="RRM" evidence="12">
    <location>
        <begin position="446"/>
        <end position="523"/>
    </location>
</feature>
<comment type="similarity">
    <text evidence="3">Belongs to the PDE6D/unc-119 family.</text>
</comment>
<keyword evidence="4" id="KW-0813">Transport</keyword>
<protein>
    <recommendedName>
        <fullName evidence="12">RRM domain-containing protein</fullName>
    </recommendedName>
</protein>
<keyword evidence="6" id="KW-0677">Repeat</keyword>
<sequence length="686" mass="75649">MSGIKSQNDTAVAETGHSAATSRERKPTGVLKRLRSRRSQVDTRPVTEDELREQDRNITSEDVLGLRVATRDYLCKPEDNIYHIDFTRFKIRDLDTGTVLFEIAKPPHTAGDEEDRETDSSAGRFVRYQFTPAFLKLKTVGATVEFTVGPRALNSFRMIERHYFRDHLLKSFDFDFGFCIPNSRNTCEHIYEFPQLSESMIRQMVDHPYETRSDSFYFVDNRLVMHNKADYAYHGGHQSRRTVSVADAGTGERGKGEGGGVVGVAGKWEAGVVPGPPGQRSRRNNGPSTPGSVVVNTTKEEKSLRQAAPLPHPPRPPAPESATPRSLAPHSREQRYGMDTEGSQSSLSSADSPHDPCKMFIGGLSWQTTQEGLKEYFCKFGEVKECMVMRDPVTKRSRGFGFVTYVDQTGVDKVLAQNRHELDSKTIDPKVAFPRRAQPKMVTRTKKIFVGGLSVNTTIEDVKQYFDQFGKVDDAMLMFDKTTNRHRGFGFVTFESEDVVEKVCEIHFHEINNKMVECKKAQPKEVMSPTGSARGRSRVMPYGMDAFMLGIGMLGYPGFQTATYASRSYTGITPGYTYQFPEFHLERTPLLTSSHPPELAAIPLTAYGPMAAAAAAAAVVRGSTPSRTAGFLGTSSPGPMADLYAAANQDSGVSSYISAASPAPSTGFGHGLGGPLIATAFTNGYH</sequence>
<evidence type="ECO:0000313" key="13">
    <source>
        <dbReference type="EMBL" id="KAL2100166.1"/>
    </source>
</evidence>
<dbReference type="InterPro" id="IPR008015">
    <property type="entry name" value="PDED_dom"/>
</dbReference>
<dbReference type="FunFam" id="3.30.70.330:FF:000020">
    <property type="entry name" value="RNA-binding protein Musashi homolog 2 isoform X1"/>
    <property type="match status" value="1"/>
</dbReference>
<evidence type="ECO:0000313" key="14">
    <source>
        <dbReference type="Proteomes" id="UP001591681"/>
    </source>
</evidence>
<accession>A0ABD1KM14</accession>